<dbReference type="Pfam" id="PF12146">
    <property type="entry name" value="Hydrolase_4"/>
    <property type="match status" value="1"/>
</dbReference>
<dbReference type="GO" id="GO:0016787">
    <property type="term" value="F:hydrolase activity"/>
    <property type="evidence" value="ECO:0007669"/>
    <property type="project" value="UniProtKB-KW"/>
</dbReference>
<dbReference type="InterPro" id="IPR029058">
    <property type="entry name" value="AB_hydrolase_fold"/>
</dbReference>
<comment type="caution">
    <text evidence="2">The sequence shown here is derived from an EMBL/GenBank/DDBJ whole genome shotgun (WGS) entry which is preliminary data.</text>
</comment>
<dbReference type="InterPro" id="IPR051044">
    <property type="entry name" value="MAG_DAG_Lipase"/>
</dbReference>
<dbReference type="EMBL" id="QTKU01000002">
    <property type="protein sequence ID" value="MBS8261014.1"/>
    <property type="molecule type" value="Genomic_DNA"/>
</dbReference>
<evidence type="ECO:0000313" key="2">
    <source>
        <dbReference type="EMBL" id="MBS8261014.1"/>
    </source>
</evidence>
<reference evidence="2" key="2">
    <citation type="journal article" date="2021" name="Microorganisms">
        <title>Bacterial Dimethylsulfoniopropionate Biosynthesis in the East China Sea.</title>
        <authorList>
            <person name="Liu J."/>
            <person name="Zhang Y."/>
            <person name="Liu J."/>
            <person name="Zhong H."/>
            <person name="Williams B.T."/>
            <person name="Zheng Y."/>
            <person name="Curson A.R.J."/>
            <person name="Sun C."/>
            <person name="Sun H."/>
            <person name="Song D."/>
            <person name="Wagner Mackenzie B."/>
            <person name="Bermejo Martinez A."/>
            <person name="Todd J.D."/>
            <person name="Zhang X.H."/>
        </authorList>
    </citation>
    <scope>NUCLEOTIDE SEQUENCE</scope>
    <source>
        <strain evidence="2">AESS21</strain>
    </source>
</reference>
<protein>
    <submittedName>
        <fullName evidence="2">Alpha/beta hydrolase</fullName>
    </submittedName>
</protein>
<reference evidence="2" key="1">
    <citation type="submission" date="2018-08" db="EMBL/GenBank/DDBJ databases">
        <authorList>
            <person name="Jin W."/>
            <person name="Wang H."/>
            <person name="Yang Y."/>
            <person name="Li M."/>
            <person name="Liu J."/>
        </authorList>
    </citation>
    <scope>NUCLEOTIDE SEQUENCE</scope>
    <source>
        <strain evidence="2">AESS21</strain>
    </source>
</reference>
<gene>
    <name evidence="2" type="ORF">DYI23_12360</name>
</gene>
<proteinExistence type="predicted"/>
<dbReference type="RefSeq" id="WP_213216421.1">
    <property type="nucleotide sequence ID" value="NZ_QTKU01000002.1"/>
</dbReference>
<dbReference type="Gene3D" id="3.40.50.1820">
    <property type="entry name" value="alpha/beta hydrolase"/>
    <property type="match status" value="1"/>
</dbReference>
<feature type="domain" description="Serine aminopeptidase S33" evidence="1">
    <location>
        <begin position="39"/>
        <end position="294"/>
    </location>
</feature>
<accession>A0A944CDB3</accession>
<dbReference type="InterPro" id="IPR022742">
    <property type="entry name" value="Hydrolase_4"/>
</dbReference>
<dbReference type="AlphaFoldDB" id="A0A944CDB3"/>
<keyword evidence="2" id="KW-0378">Hydrolase</keyword>
<sequence>MTLIDHPDNPIPEGCNSGSIQTSDGVALRYAHWPATGGPRRGTVTLLQGRAEFIEKYFEVVEDLRQRGFAVIAFDWRGQGGSERLLRNRCKGHIGNMKQFREDLHTILQKVSLAEYPGPHFVLAHSTGGVVLLSDALRLRTMLDRVVLSSPLTGMLDNGWKERLSFRVATAFKWIGLGRLYIPGGNGDLFVDFEENRQTQDRTRFERFNAVLRQAPELGLGSPTIGWLYAVSRAILSFRKREYGPSVSLPCLVVAAGKDRIVSTPATEELVSRMKSAGYLEIAGAEHELLMERDAIRDQFWAAFDAFIPGQAG</sequence>
<dbReference type="PANTHER" id="PTHR11614">
    <property type="entry name" value="PHOSPHOLIPASE-RELATED"/>
    <property type="match status" value="1"/>
</dbReference>
<name>A0A944CDB3_9HYPH</name>
<organism evidence="2 3">
    <name type="scientific">Roseibium polysiphoniae</name>
    <dbReference type="NCBI Taxonomy" id="2571221"/>
    <lineage>
        <taxon>Bacteria</taxon>
        <taxon>Pseudomonadati</taxon>
        <taxon>Pseudomonadota</taxon>
        <taxon>Alphaproteobacteria</taxon>
        <taxon>Hyphomicrobiales</taxon>
        <taxon>Stappiaceae</taxon>
        <taxon>Roseibium</taxon>
    </lineage>
</organism>
<dbReference type="SUPFAM" id="SSF53474">
    <property type="entry name" value="alpha/beta-Hydrolases"/>
    <property type="match status" value="1"/>
</dbReference>
<evidence type="ECO:0000313" key="3">
    <source>
        <dbReference type="Proteomes" id="UP000705379"/>
    </source>
</evidence>
<dbReference type="Proteomes" id="UP000705379">
    <property type="component" value="Unassembled WGS sequence"/>
</dbReference>
<evidence type="ECO:0000259" key="1">
    <source>
        <dbReference type="Pfam" id="PF12146"/>
    </source>
</evidence>